<dbReference type="GO" id="GO:0008757">
    <property type="term" value="F:S-adenosylmethionine-dependent methyltransferase activity"/>
    <property type="evidence" value="ECO:0007669"/>
    <property type="project" value="InterPro"/>
</dbReference>
<accession>A0A6J4HB32</accession>
<name>A0A6J4HB32_9ACTN</name>
<protein>
    <recommendedName>
        <fullName evidence="1">Methyltransferase type 11 domain-containing protein</fullName>
    </recommendedName>
</protein>
<sequence length="206" mass="22861">MDDHGFPSGFFDRADPSPDAAFYGPERLVTHIDQGAVGAVGALYEELGVEGRVLDLMSSWVSHLRSRPAHLTVLGMNARELAANPQAHASVLHDLNVDPTLPFDDAAFDDALCCVSIDYLVRPVEVFAEVARVVRPGSRFICTFSNRLFPTKAVRGWLQASEEGRVEIARSYFRRSGGWEEPTAELRTPRLHRGDPLYAVWARRLG</sequence>
<dbReference type="SUPFAM" id="SSF53335">
    <property type="entry name" value="S-adenosyl-L-methionine-dependent methyltransferases"/>
    <property type="match status" value="1"/>
</dbReference>
<dbReference type="Gene3D" id="3.40.50.150">
    <property type="entry name" value="Vaccinia Virus protein VP39"/>
    <property type="match status" value="1"/>
</dbReference>
<feature type="domain" description="Methyltransferase type 11" evidence="1">
    <location>
        <begin position="78"/>
        <end position="142"/>
    </location>
</feature>
<dbReference type="AlphaFoldDB" id="A0A6J4HB32"/>
<dbReference type="EMBL" id="CADCSY010000026">
    <property type="protein sequence ID" value="CAA9219547.1"/>
    <property type="molecule type" value="Genomic_DNA"/>
</dbReference>
<dbReference type="InterPro" id="IPR013216">
    <property type="entry name" value="Methyltransf_11"/>
</dbReference>
<reference evidence="2" key="1">
    <citation type="submission" date="2020-02" db="EMBL/GenBank/DDBJ databases">
        <authorList>
            <person name="Meier V. D."/>
        </authorList>
    </citation>
    <scope>NUCLEOTIDE SEQUENCE</scope>
    <source>
        <strain evidence="2">AVDCRST_MAG20</strain>
    </source>
</reference>
<dbReference type="PANTHER" id="PTHR43036">
    <property type="entry name" value="OSJNBB0011N17.9 PROTEIN"/>
    <property type="match status" value="1"/>
</dbReference>
<evidence type="ECO:0000313" key="2">
    <source>
        <dbReference type="EMBL" id="CAA9219547.1"/>
    </source>
</evidence>
<organism evidence="2">
    <name type="scientific">uncultured Acidimicrobiales bacterium</name>
    <dbReference type="NCBI Taxonomy" id="310071"/>
    <lineage>
        <taxon>Bacteria</taxon>
        <taxon>Bacillati</taxon>
        <taxon>Actinomycetota</taxon>
        <taxon>Acidimicrobiia</taxon>
        <taxon>Acidimicrobiales</taxon>
        <taxon>environmental samples</taxon>
    </lineage>
</organism>
<dbReference type="Pfam" id="PF08241">
    <property type="entry name" value="Methyltransf_11"/>
    <property type="match status" value="1"/>
</dbReference>
<gene>
    <name evidence="2" type="ORF">AVDCRST_MAG20-496</name>
</gene>
<dbReference type="InterPro" id="IPR029063">
    <property type="entry name" value="SAM-dependent_MTases_sf"/>
</dbReference>
<evidence type="ECO:0000259" key="1">
    <source>
        <dbReference type="Pfam" id="PF08241"/>
    </source>
</evidence>
<dbReference type="PANTHER" id="PTHR43036:SF2">
    <property type="entry name" value="OS04G0481300 PROTEIN"/>
    <property type="match status" value="1"/>
</dbReference>
<proteinExistence type="predicted"/>